<feature type="region of interest" description="Disordered" evidence="4">
    <location>
        <begin position="1"/>
        <end position="33"/>
    </location>
</feature>
<dbReference type="SUPFAM" id="SSF100966">
    <property type="entry name" value="Translation initiation factor 2 beta, aIF2beta, N-terminal domain"/>
    <property type="match status" value="1"/>
</dbReference>
<evidence type="ECO:0000256" key="4">
    <source>
        <dbReference type="SAM" id="MobiDB-lite"/>
    </source>
</evidence>
<keyword evidence="7" id="KW-1185">Reference proteome</keyword>
<feature type="domain" description="Translation initiation factor IF2/IF5" evidence="5">
    <location>
        <begin position="64"/>
        <end position="175"/>
    </location>
</feature>
<dbReference type="PANTHER" id="PTHR23001">
    <property type="entry name" value="EUKARYOTIC TRANSLATION INITIATION FACTOR"/>
    <property type="match status" value="1"/>
</dbReference>
<dbReference type="GO" id="GO:0003743">
    <property type="term" value="F:translation initiation factor activity"/>
    <property type="evidence" value="ECO:0007669"/>
    <property type="project" value="UniProtKB-KW"/>
</dbReference>
<dbReference type="Gene3D" id="3.30.30.170">
    <property type="match status" value="1"/>
</dbReference>
<keyword evidence="2" id="KW-0396">Initiation factor</keyword>
<evidence type="ECO:0000313" key="7">
    <source>
        <dbReference type="Proteomes" id="UP001162131"/>
    </source>
</evidence>
<evidence type="ECO:0000259" key="5">
    <source>
        <dbReference type="SMART" id="SM00653"/>
    </source>
</evidence>
<evidence type="ECO:0000256" key="2">
    <source>
        <dbReference type="ARBA" id="ARBA00022540"/>
    </source>
</evidence>
<organism evidence="6 7">
    <name type="scientific">Blepharisma stoltei</name>
    <dbReference type="NCBI Taxonomy" id="1481888"/>
    <lineage>
        <taxon>Eukaryota</taxon>
        <taxon>Sar</taxon>
        <taxon>Alveolata</taxon>
        <taxon>Ciliophora</taxon>
        <taxon>Postciliodesmatophora</taxon>
        <taxon>Heterotrichea</taxon>
        <taxon>Heterotrichida</taxon>
        <taxon>Blepharismidae</taxon>
        <taxon>Blepharisma</taxon>
    </lineage>
</organism>
<dbReference type="EMBL" id="CAJZBQ010000028">
    <property type="protein sequence ID" value="CAG9321575.1"/>
    <property type="molecule type" value="Genomic_DNA"/>
</dbReference>
<dbReference type="Pfam" id="PF01873">
    <property type="entry name" value="eIF-5_eIF-2B"/>
    <property type="match status" value="1"/>
</dbReference>
<dbReference type="InterPro" id="IPR002735">
    <property type="entry name" value="Transl_init_fac_IF2/IF5_dom"/>
</dbReference>
<dbReference type="PANTHER" id="PTHR23001:SF3">
    <property type="entry name" value="EUKARYOTIC TRANSLATION INITIATION FACTOR 2 SUBUNIT 2"/>
    <property type="match status" value="1"/>
</dbReference>
<sequence length="201" mass="23305">MADEESDEIDFSKMKKKKKAKPGPAPAKKEANLVQDADNKYDEMLARIFERLRKQKGVVGSIDNQRCVVKQPEVVKIGSKKTGWVNFQDICDMLKRPSDHMSRFFFVELGTDGSITQDQQLIFKGRYLEKQIEFLLKKYITEYVLCQNCKSMQTTLTKDSSIRMFTMKCEKCECTRSVQPIKEGYHHQTKADRKKAKNMAN</sequence>
<dbReference type="GO" id="GO:0031369">
    <property type="term" value="F:translation initiation factor binding"/>
    <property type="evidence" value="ECO:0007669"/>
    <property type="project" value="TreeGrafter"/>
</dbReference>
<evidence type="ECO:0000256" key="3">
    <source>
        <dbReference type="ARBA" id="ARBA00022917"/>
    </source>
</evidence>
<comment type="similarity">
    <text evidence="1">Belongs to the eIF-2-beta/eIF-5 family.</text>
</comment>
<comment type="caution">
    <text evidence="6">The sequence shown here is derived from an EMBL/GenBank/DDBJ whole genome shotgun (WGS) entry which is preliminary data.</text>
</comment>
<name>A0AAU9J3V1_9CILI</name>
<dbReference type="InterPro" id="IPR016189">
    <property type="entry name" value="Transl_init_fac_IF2/IF5_N"/>
</dbReference>
<dbReference type="GO" id="GO:0001731">
    <property type="term" value="P:formation of translation preinitiation complex"/>
    <property type="evidence" value="ECO:0007669"/>
    <property type="project" value="TreeGrafter"/>
</dbReference>
<evidence type="ECO:0000313" key="6">
    <source>
        <dbReference type="EMBL" id="CAG9321575.1"/>
    </source>
</evidence>
<gene>
    <name evidence="6" type="ORF">BSTOLATCC_MIC28854</name>
</gene>
<protein>
    <recommendedName>
        <fullName evidence="5">Translation initiation factor IF2/IF5 domain-containing protein</fullName>
    </recommendedName>
</protein>
<dbReference type="AlphaFoldDB" id="A0AAU9J3V1"/>
<proteinExistence type="inferred from homology"/>
<keyword evidence="3" id="KW-0648">Protein biosynthesis</keyword>
<dbReference type="GO" id="GO:0003729">
    <property type="term" value="F:mRNA binding"/>
    <property type="evidence" value="ECO:0007669"/>
    <property type="project" value="TreeGrafter"/>
</dbReference>
<accession>A0AAU9J3V1</accession>
<dbReference type="GO" id="GO:0005850">
    <property type="term" value="C:eukaryotic translation initiation factor 2 complex"/>
    <property type="evidence" value="ECO:0007669"/>
    <property type="project" value="TreeGrafter"/>
</dbReference>
<dbReference type="InterPro" id="IPR045196">
    <property type="entry name" value="IF2/IF5"/>
</dbReference>
<dbReference type="SMART" id="SM00653">
    <property type="entry name" value="eIF2B_5"/>
    <property type="match status" value="1"/>
</dbReference>
<dbReference type="Proteomes" id="UP001162131">
    <property type="component" value="Unassembled WGS sequence"/>
</dbReference>
<dbReference type="SUPFAM" id="SSF75689">
    <property type="entry name" value="Zinc-binding domain of translation initiation factor 2 beta"/>
    <property type="match status" value="1"/>
</dbReference>
<dbReference type="FunFam" id="3.30.30.170:FF:000001">
    <property type="entry name" value="Eukaryotic translation initiation factor 2 subunit"/>
    <property type="match status" value="1"/>
</dbReference>
<evidence type="ECO:0000256" key="1">
    <source>
        <dbReference type="ARBA" id="ARBA00010397"/>
    </source>
</evidence>
<dbReference type="InterPro" id="IPR016190">
    <property type="entry name" value="Transl_init_fac_IF2/IF5_Zn-bd"/>
</dbReference>
<reference evidence="6" key="1">
    <citation type="submission" date="2021-09" db="EMBL/GenBank/DDBJ databases">
        <authorList>
            <consortium name="AG Swart"/>
            <person name="Singh M."/>
            <person name="Singh A."/>
            <person name="Seah K."/>
            <person name="Emmerich C."/>
        </authorList>
    </citation>
    <scope>NUCLEOTIDE SEQUENCE</scope>
    <source>
        <strain evidence="6">ATCC30299</strain>
    </source>
</reference>